<proteinExistence type="predicted"/>
<dbReference type="RefSeq" id="WP_009495675.1">
    <property type="nucleotide sequence ID" value="NZ_CP009223.1"/>
</dbReference>
<evidence type="ECO:0000256" key="6">
    <source>
        <dbReference type="SAM" id="MobiDB-lite"/>
    </source>
</evidence>
<dbReference type="Pfam" id="PF18874">
    <property type="entry name" value="QPE"/>
    <property type="match status" value="3"/>
</dbReference>
<feature type="transmembrane region" description="Helical" evidence="7">
    <location>
        <begin position="545"/>
        <end position="561"/>
    </location>
</feature>
<evidence type="ECO:0000256" key="3">
    <source>
        <dbReference type="ARBA" id="ARBA00022525"/>
    </source>
</evidence>
<keyword evidence="7" id="KW-0812">Transmembrane</keyword>
<feature type="region of interest" description="Disordered" evidence="6">
    <location>
        <begin position="336"/>
        <end position="502"/>
    </location>
</feature>
<dbReference type="Pfam" id="PF00746">
    <property type="entry name" value="Gram_pos_anchor"/>
    <property type="match status" value="1"/>
</dbReference>
<dbReference type="InterPro" id="IPR041171">
    <property type="entry name" value="SDR_Ig"/>
</dbReference>
<evidence type="ECO:0000259" key="8">
    <source>
        <dbReference type="PROSITE" id="PS50847"/>
    </source>
</evidence>
<dbReference type="InterPro" id="IPR043631">
    <property type="entry name" value="QPE_rpt"/>
</dbReference>
<dbReference type="OrthoDB" id="1744455at2"/>
<feature type="compositionally biased region" description="Polar residues" evidence="6">
    <location>
        <begin position="435"/>
        <end position="450"/>
    </location>
</feature>
<dbReference type="SUPFAM" id="SSF49401">
    <property type="entry name" value="Bacterial adhesins"/>
    <property type="match status" value="2"/>
</dbReference>
<feature type="compositionally biased region" description="Basic and acidic residues" evidence="6">
    <location>
        <begin position="457"/>
        <end position="485"/>
    </location>
</feature>
<evidence type="ECO:0000313" key="10">
    <source>
        <dbReference type="Proteomes" id="UP000029079"/>
    </source>
</evidence>
<evidence type="ECO:0000256" key="1">
    <source>
        <dbReference type="ARBA" id="ARBA00004168"/>
    </source>
</evidence>
<reference evidence="9 10" key="1">
    <citation type="journal article" date="2014" name="Genome Announc.">
        <title>Complete Genome Sequences of Fish Pathogenic Weissella ceti Strains WS74 and WS105.</title>
        <authorList>
            <person name="Figueiredo H.C."/>
            <person name="Leal C.A."/>
            <person name="Dorella F.A."/>
            <person name="Carvalho A.F."/>
            <person name="Soares S.C."/>
            <person name="Pereira F.L."/>
            <person name="Azevedo V.A."/>
        </authorList>
    </citation>
    <scope>NUCLEOTIDE SEQUENCE [LARGE SCALE GENOMIC DNA]</scope>
    <source>
        <strain evidence="9 10">WS74</strain>
    </source>
</reference>
<feature type="compositionally biased region" description="Acidic residues" evidence="6">
    <location>
        <begin position="415"/>
        <end position="431"/>
    </location>
</feature>
<dbReference type="InterPro" id="IPR008966">
    <property type="entry name" value="Adhesion_dom_sf"/>
</dbReference>
<dbReference type="PATRIC" id="fig|759620.7.peg.68"/>
<evidence type="ECO:0000256" key="7">
    <source>
        <dbReference type="SAM" id="Phobius"/>
    </source>
</evidence>
<dbReference type="Pfam" id="PF17961">
    <property type="entry name" value="Big_8"/>
    <property type="match status" value="1"/>
</dbReference>
<keyword evidence="7" id="KW-0472">Membrane</keyword>
<dbReference type="InterPro" id="IPR019931">
    <property type="entry name" value="LPXTG_anchor"/>
</dbReference>
<dbReference type="AlphaFoldDB" id="A0A075TXT9"/>
<keyword evidence="10" id="KW-1185">Reference proteome</keyword>
<dbReference type="KEGG" id="wci:WS105_0071"/>
<protein>
    <submittedName>
        <fullName evidence="9">Collagen adhesin</fullName>
    </submittedName>
</protein>
<dbReference type="Proteomes" id="UP000029079">
    <property type="component" value="Chromosome"/>
</dbReference>
<dbReference type="KEGG" id="wce:WS08_0071"/>
<dbReference type="EMBL" id="CP009223">
    <property type="protein sequence ID" value="AIM62322.1"/>
    <property type="molecule type" value="Genomic_DNA"/>
</dbReference>
<gene>
    <name evidence="9" type="primary">cna_1</name>
    <name evidence="9" type="ORF">WS74_0070</name>
</gene>
<comment type="subcellular location">
    <subcellularLocation>
        <location evidence="1">Secreted</location>
        <location evidence="1">Cell wall</location>
        <topology evidence="1">Peptidoglycan-anchor</topology>
    </subcellularLocation>
</comment>
<keyword evidence="2" id="KW-0134">Cell wall</keyword>
<feature type="compositionally biased region" description="Basic and acidic residues" evidence="6">
    <location>
        <begin position="353"/>
        <end position="368"/>
    </location>
</feature>
<dbReference type="GO" id="GO:0005518">
    <property type="term" value="F:collagen binding"/>
    <property type="evidence" value="ECO:0007669"/>
    <property type="project" value="InterPro"/>
</dbReference>
<keyword evidence="7" id="KW-1133">Transmembrane helix</keyword>
<reference evidence="10" key="2">
    <citation type="submission" date="2014-08" db="EMBL/GenBank/DDBJ databases">
        <title>Complete genome of Weissella ceti strain WS74 isolated from diseased rainbow trout in Brazil.</title>
        <authorList>
            <person name="Figueiredo H.C.P."/>
            <person name="Leal C.A.G."/>
            <person name="Pereira F.L."/>
            <person name="Soares S.C."/>
            <person name="Dorella F.A."/>
            <person name="Carvalho A.F."/>
            <person name="Azevedo V.A.C."/>
        </authorList>
    </citation>
    <scope>NUCLEOTIDE SEQUENCE [LARGE SCALE GENOMIC DNA]</scope>
    <source>
        <strain evidence="10">WS74</strain>
    </source>
</reference>
<dbReference type="InterPro" id="IPR011252">
    <property type="entry name" value="Fibrogen-bd_dom1"/>
</dbReference>
<sequence length="567" mass="62744">MKNAMITRPIWVVMAVFSFVIAMFVGVSAHASVIDSSPFVDKITSSQNVFQPREIGEISMEFSEKEGHEFQPGDELVFTLPEEFKGFANKMMLEDYAEVIVEANRVRVIFNDKVTKKNHIKGSLKFSIKATENIERGTSKEVNLDLGTKANPFPNVTVHGYPVANEGDGGNQTAPDFAYKGGNVNENDAELIDWYIVVNAGRLQVSGDTLVRDTLGKGHEFVEGSITINGQPLTAEQGKLVVNGNSFEMTLRDAAVSGNTIGINYQTRLTEDGKKQKTLSNDFKADYQILNESPTSIEGASSVKNVLMSGAIEGDEEEEKTPTEETEEIPFEEVEELEEVTPDHGNVTEEEDNMHNVDEPKKEEIHVDETEEEVPFEELEELEEVTPDHGNVTEEEDNMHNVDGSKEEEIHVDGTEENVPFEEVEELEEVTPENGNVTEQENNANESAEVTQPEVHVAPEETKPTPEVIEPKKEEKVTPKKENKTTPKVTAPKKENKTTPKTVKAIVPAKKEEKTVAPVSKKTVAKSETVKAAELPNTGSEDNKLFAVVGLVLMAFAGLLFRRRSAK</sequence>
<evidence type="ECO:0000313" key="9">
    <source>
        <dbReference type="EMBL" id="AIM62322.1"/>
    </source>
</evidence>
<dbReference type="Pfam" id="PF05737">
    <property type="entry name" value="Collagen_bind"/>
    <property type="match status" value="1"/>
</dbReference>
<feature type="compositionally biased region" description="Basic and acidic residues" evidence="6">
    <location>
        <begin position="398"/>
        <end position="414"/>
    </location>
</feature>
<keyword evidence="9" id="KW-0176">Collagen</keyword>
<evidence type="ECO:0000256" key="5">
    <source>
        <dbReference type="ARBA" id="ARBA00023088"/>
    </source>
</evidence>
<organism evidence="9 10">
    <name type="scientific">Weissella ceti</name>
    <dbReference type="NCBI Taxonomy" id="759620"/>
    <lineage>
        <taxon>Bacteria</taxon>
        <taxon>Bacillati</taxon>
        <taxon>Bacillota</taxon>
        <taxon>Bacilli</taxon>
        <taxon>Lactobacillales</taxon>
        <taxon>Lactobacillaceae</taxon>
        <taxon>Weissella</taxon>
    </lineage>
</organism>
<dbReference type="STRING" id="759620.WS105_0071"/>
<keyword evidence="5" id="KW-0572">Peptidoglycan-anchor</keyword>
<dbReference type="GO" id="GO:0007155">
    <property type="term" value="P:cell adhesion"/>
    <property type="evidence" value="ECO:0007669"/>
    <property type="project" value="InterPro"/>
</dbReference>
<dbReference type="KEGG" id="wct:WS74_0070"/>
<dbReference type="Gene3D" id="2.60.40.1280">
    <property type="match status" value="1"/>
</dbReference>
<dbReference type="NCBIfam" id="TIGR01167">
    <property type="entry name" value="LPXTG_anchor"/>
    <property type="match status" value="1"/>
</dbReference>
<evidence type="ECO:0000256" key="2">
    <source>
        <dbReference type="ARBA" id="ARBA00022512"/>
    </source>
</evidence>
<dbReference type="PROSITE" id="PS50847">
    <property type="entry name" value="GRAM_POS_ANCHORING"/>
    <property type="match status" value="1"/>
</dbReference>
<keyword evidence="4" id="KW-0732">Signal</keyword>
<dbReference type="Gene3D" id="2.60.40.740">
    <property type="match status" value="1"/>
</dbReference>
<evidence type="ECO:0000256" key="4">
    <source>
        <dbReference type="ARBA" id="ARBA00022729"/>
    </source>
</evidence>
<name>A0A075TXT9_9LACO</name>
<feature type="domain" description="Gram-positive cocci surface proteins LPxTG" evidence="8">
    <location>
        <begin position="535"/>
        <end position="567"/>
    </location>
</feature>
<dbReference type="InterPro" id="IPR008456">
    <property type="entry name" value="Collagen-bd_dom"/>
</dbReference>
<feature type="compositionally biased region" description="Acidic residues" evidence="6">
    <location>
        <begin position="369"/>
        <end position="385"/>
    </location>
</feature>
<keyword evidence="3" id="KW-0964">Secreted</keyword>
<accession>A0A075TXT9</accession>